<protein>
    <submittedName>
        <fullName evidence="2">Uncharacterized protein</fullName>
    </submittedName>
</protein>
<feature type="compositionally biased region" description="Basic and acidic residues" evidence="1">
    <location>
        <begin position="57"/>
        <end position="66"/>
    </location>
</feature>
<name>A0A9P4L6S6_9PLEO</name>
<sequence>MKRKRSAPSSNSGPPAKRLKRTLSARPAASRTPATEHTSPASSQTQSFEPKIAVPDQRQEQEKSHLEACAMLDSSAKLPLHDTYYKGADVSPNCIKTLEESQEEWKRKAIIEREQELDADADVDTSAATSDEVDWENDPIRMLCCMPAFAYNDIPAEQARREMERAALLPLPDE</sequence>
<dbReference type="GeneID" id="63854410"/>
<feature type="region of interest" description="Disordered" evidence="1">
    <location>
        <begin position="1"/>
        <end position="67"/>
    </location>
</feature>
<evidence type="ECO:0000313" key="3">
    <source>
        <dbReference type="Proteomes" id="UP000800039"/>
    </source>
</evidence>
<comment type="caution">
    <text evidence="2">The sequence shown here is derived from an EMBL/GenBank/DDBJ whole genome shotgun (WGS) entry which is preliminary data.</text>
</comment>
<reference evidence="2" key="1">
    <citation type="submission" date="2020-01" db="EMBL/GenBank/DDBJ databases">
        <authorList>
            <consortium name="DOE Joint Genome Institute"/>
            <person name="Haridas S."/>
            <person name="Albert R."/>
            <person name="Binder M."/>
            <person name="Bloem J."/>
            <person name="Labutti K."/>
            <person name="Salamov A."/>
            <person name="Andreopoulos B."/>
            <person name="Baker S.E."/>
            <person name="Barry K."/>
            <person name="Bills G."/>
            <person name="Bluhm B.H."/>
            <person name="Cannon C."/>
            <person name="Castanera R."/>
            <person name="Culley D.E."/>
            <person name="Daum C."/>
            <person name="Ezra D."/>
            <person name="Gonzalez J.B."/>
            <person name="Henrissat B."/>
            <person name="Kuo A."/>
            <person name="Liang C."/>
            <person name="Lipzen A."/>
            <person name="Lutzoni F."/>
            <person name="Magnuson J."/>
            <person name="Mondo S."/>
            <person name="Nolan M."/>
            <person name="Ohm R."/>
            <person name="Pangilinan J."/>
            <person name="Park H.-J."/>
            <person name="Ramirez L."/>
            <person name="Alfaro M."/>
            <person name="Sun H."/>
            <person name="Tritt A."/>
            <person name="Yoshinaga Y."/>
            <person name="Zwiers L.-H."/>
            <person name="Turgeon B.G."/>
            <person name="Goodwin S.B."/>
            <person name="Spatafora J.W."/>
            <person name="Crous P.W."/>
            <person name="Grigoriev I.V."/>
        </authorList>
    </citation>
    <scope>NUCLEOTIDE SEQUENCE</scope>
    <source>
        <strain evidence="2">CBS 394.84</strain>
    </source>
</reference>
<dbReference type="Proteomes" id="UP000800039">
    <property type="component" value="Unassembled WGS sequence"/>
</dbReference>
<dbReference type="RefSeq" id="XP_040786693.1">
    <property type="nucleotide sequence ID" value="XM_040937160.1"/>
</dbReference>
<accession>A0A9P4L6S6</accession>
<proteinExistence type="predicted"/>
<organism evidence="2 3">
    <name type="scientific">Cucurbitaria berberidis CBS 394.84</name>
    <dbReference type="NCBI Taxonomy" id="1168544"/>
    <lineage>
        <taxon>Eukaryota</taxon>
        <taxon>Fungi</taxon>
        <taxon>Dikarya</taxon>
        <taxon>Ascomycota</taxon>
        <taxon>Pezizomycotina</taxon>
        <taxon>Dothideomycetes</taxon>
        <taxon>Pleosporomycetidae</taxon>
        <taxon>Pleosporales</taxon>
        <taxon>Pleosporineae</taxon>
        <taxon>Cucurbitariaceae</taxon>
        <taxon>Cucurbitaria</taxon>
    </lineage>
</organism>
<evidence type="ECO:0000256" key="1">
    <source>
        <dbReference type="SAM" id="MobiDB-lite"/>
    </source>
</evidence>
<keyword evidence="3" id="KW-1185">Reference proteome</keyword>
<evidence type="ECO:0000313" key="2">
    <source>
        <dbReference type="EMBL" id="KAF1844130.1"/>
    </source>
</evidence>
<gene>
    <name evidence="2" type="ORF">K460DRAFT_408436</name>
</gene>
<dbReference type="EMBL" id="ML976617">
    <property type="protein sequence ID" value="KAF1844130.1"/>
    <property type="molecule type" value="Genomic_DNA"/>
</dbReference>
<feature type="compositionally biased region" description="Polar residues" evidence="1">
    <location>
        <begin position="32"/>
        <end position="48"/>
    </location>
</feature>
<dbReference type="AlphaFoldDB" id="A0A9P4L6S6"/>